<dbReference type="OrthoDB" id="2019015at2759"/>
<dbReference type="KEGG" id="dfa:DFA_08768"/>
<evidence type="ECO:0000313" key="3">
    <source>
        <dbReference type="EMBL" id="EGG17769.1"/>
    </source>
</evidence>
<organism evidence="3 4">
    <name type="scientific">Cavenderia fasciculata</name>
    <name type="common">Slime mold</name>
    <name type="synonym">Dictyostelium fasciculatum</name>
    <dbReference type="NCBI Taxonomy" id="261658"/>
    <lineage>
        <taxon>Eukaryota</taxon>
        <taxon>Amoebozoa</taxon>
        <taxon>Evosea</taxon>
        <taxon>Eumycetozoa</taxon>
        <taxon>Dictyostelia</taxon>
        <taxon>Acytosteliales</taxon>
        <taxon>Cavenderiaceae</taxon>
        <taxon>Cavenderia</taxon>
    </lineage>
</organism>
<evidence type="ECO:0000259" key="2">
    <source>
        <dbReference type="Pfam" id="PF01593"/>
    </source>
</evidence>
<gene>
    <name evidence="3" type="ORF">DFA_08768</name>
</gene>
<dbReference type="Gene3D" id="3.50.50.60">
    <property type="entry name" value="FAD/NAD(P)-binding domain"/>
    <property type="match status" value="1"/>
</dbReference>
<proteinExistence type="predicted"/>
<reference evidence="4" key="1">
    <citation type="journal article" date="2011" name="Genome Res.">
        <title>Phylogeny-wide analysis of social amoeba genomes highlights ancient origins for complex intercellular communication.</title>
        <authorList>
            <person name="Heidel A.J."/>
            <person name="Lawal H.M."/>
            <person name="Felder M."/>
            <person name="Schilde C."/>
            <person name="Helps N.R."/>
            <person name="Tunggal B."/>
            <person name="Rivero F."/>
            <person name="John U."/>
            <person name="Schleicher M."/>
            <person name="Eichinger L."/>
            <person name="Platzer M."/>
            <person name="Noegel A.A."/>
            <person name="Schaap P."/>
            <person name="Gloeckner G."/>
        </authorList>
    </citation>
    <scope>NUCLEOTIDE SEQUENCE [LARGE SCALE GENOMIC DNA]</scope>
    <source>
        <strain evidence="4">SH3</strain>
    </source>
</reference>
<dbReference type="Pfam" id="PF01593">
    <property type="entry name" value="Amino_oxidase"/>
    <property type="match status" value="1"/>
</dbReference>
<dbReference type="InterPro" id="IPR050464">
    <property type="entry name" value="Zeta_carotene_desat/Oxidored"/>
</dbReference>
<dbReference type="GO" id="GO:0016491">
    <property type="term" value="F:oxidoreductase activity"/>
    <property type="evidence" value="ECO:0007669"/>
    <property type="project" value="InterPro"/>
</dbReference>
<dbReference type="RefSeq" id="XP_004356253.1">
    <property type="nucleotide sequence ID" value="XM_004356200.1"/>
</dbReference>
<dbReference type="EMBL" id="GL883021">
    <property type="protein sequence ID" value="EGG17769.1"/>
    <property type="molecule type" value="Genomic_DNA"/>
</dbReference>
<dbReference type="Proteomes" id="UP000007797">
    <property type="component" value="Unassembled WGS sequence"/>
</dbReference>
<dbReference type="SUPFAM" id="SSF51905">
    <property type="entry name" value="FAD/NAD(P)-binding domain"/>
    <property type="match status" value="1"/>
</dbReference>
<dbReference type="AlphaFoldDB" id="F4Q467"/>
<accession>F4Q467</accession>
<evidence type="ECO:0000313" key="4">
    <source>
        <dbReference type="Proteomes" id="UP000007797"/>
    </source>
</evidence>
<dbReference type="STRING" id="1054147.F4Q467"/>
<feature type="domain" description="Amine oxidase" evidence="2">
    <location>
        <begin position="11"/>
        <end position="463"/>
    </location>
</feature>
<feature type="compositionally biased region" description="Polar residues" evidence="1">
    <location>
        <begin position="102"/>
        <end position="114"/>
    </location>
</feature>
<dbReference type="PANTHER" id="PTHR42923:SF17">
    <property type="entry name" value="AMINE OXIDASE DOMAIN-CONTAINING PROTEIN"/>
    <property type="match status" value="1"/>
</dbReference>
<dbReference type="InterPro" id="IPR002937">
    <property type="entry name" value="Amino_oxidase"/>
</dbReference>
<feature type="region of interest" description="Disordered" evidence="1">
    <location>
        <begin position="100"/>
        <end position="123"/>
    </location>
</feature>
<sequence>MVKVAVVGGGISGMSAAYLLTQGGHEVTVFEKGDYLGGHTNTVDATFGDVTVKADTGFLVFNDEKYPNLVRLFKEMGIKSADSDVSFSLSLNARPFPYPQLSPDTDANGPQTKTSSSSSSSSNKLVRRPEIEWCSDTVSTVFSQWKNYFSPSFWMMIIDMGRFHKEAPMILHTPHLYADMTIEQFTRKHRYSQAFKNYYLVPVMSALWSTSFAEIDQFPILTLVRFFNNHSMFQMFGRPQWKTVLGGSYLYMAKLREYLEANNSRVLLSSPATQIIRHPETDSVDIVYTTAEGTTPATETFDYVVMACHPPDLLPLVQDLTENERDVMSKFVYTPHTVYLHSDERLMPKRKNTWSSWNYIYDDHSSTDKQVCVTYWINRIQPWLDREKTPLYVTLNPVFPPASNLVHKVIQYDHPLYNGTSEAARERLSTIQGTRRTYYCGAYYGYGFHEDGIISGLLAAQAIDPSLKNIWTVDTSRYADNPPPINKSISFALKTFRVLLPIVSIVGMAYLAYNQKSINSIITPIFKKIGILNKNLN</sequence>
<dbReference type="InterPro" id="IPR036188">
    <property type="entry name" value="FAD/NAD-bd_sf"/>
</dbReference>
<dbReference type="PANTHER" id="PTHR42923">
    <property type="entry name" value="PROTOPORPHYRINOGEN OXIDASE"/>
    <property type="match status" value="1"/>
</dbReference>
<dbReference type="GeneID" id="14869421"/>
<protein>
    <recommendedName>
        <fullName evidence="2">Amine oxidase domain-containing protein</fullName>
    </recommendedName>
</protein>
<evidence type="ECO:0000256" key="1">
    <source>
        <dbReference type="SAM" id="MobiDB-lite"/>
    </source>
</evidence>
<dbReference type="OMA" id="RAWASWN"/>
<keyword evidence="4" id="KW-1185">Reference proteome</keyword>
<dbReference type="PRINTS" id="PR00419">
    <property type="entry name" value="ADXRDTASE"/>
</dbReference>
<name>F4Q467_CACFS</name>